<evidence type="ECO:0000313" key="3">
    <source>
        <dbReference type="EMBL" id="KAK1800163.1"/>
    </source>
</evidence>
<dbReference type="GO" id="GO:0005979">
    <property type="term" value="P:regulation of glycogen biosynthetic process"/>
    <property type="evidence" value="ECO:0007669"/>
    <property type="project" value="TreeGrafter"/>
</dbReference>
<dbReference type="GO" id="GO:2001069">
    <property type="term" value="F:glycogen binding"/>
    <property type="evidence" value="ECO:0007669"/>
    <property type="project" value="TreeGrafter"/>
</dbReference>
<dbReference type="EMBL" id="JAROKS010000010">
    <property type="protein sequence ID" value="KAK1800163.1"/>
    <property type="molecule type" value="Genomic_DNA"/>
</dbReference>
<feature type="compositionally biased region" description="Basic and acidic residues" evidence="1">
    <location>
        <begin position="176"/>
        <end position="185"/>
    </location>
</feature>
<dbReference type="GO" id="GO:0008157">
    <property type="term" value="F:protein phosphatase 1 binding"/>
    <property type="evidence" value="ECO:0007669"/>
    <property type="project" value="TreeGrafter"/>
</dbReference>
<evidence type="ECO:0000313" key="4">
    <source>
        <dbReference type="Proteomes" id="UP001239994"/>
    </source>
</evidence>
<dbReference type="PROSITE" id="PS51159">
    <property type="entry name" value="CBM21"/>
    <property type="match status" value="1"/>
</dbReference>
<keyword evidence="4" id="KW-1185">Reference proteome</keyword>
<dbReference type="Gene3D" id="2.60.40.2440">
    <property type="entry name" value="Carbohydrate binding type-21 domain"/>
    <property type="match status" value="1"/>
</dbReference>
<name>A0AAD9E0S2_9TELE</name>
<accession>A0AAD9E0S2</accession>
<dbReference type="GO" id="GO:0000164">
    <property type="term" value="C:protein phosphatase type 1 complex"/>
    <property type="evidence" value="ECO:0007669"/>
    <property type="project" value="TreeGrafter"/>
</dbReference>
<feature type="compositionally biased region" description="Basic and acidic residues" evidence="1">
    <location>
        <begin position="193"/>
        <end position="202"/>
    </location>
</feature>
<dbReference type="InterPro" id="IPR050782">
    <property type="entry name" value="PP1_regulatory_subunit_3"/>
</dbReference>
<comment type="caution">
    <text evidence="3">The sequence shown here is derived from an EMBL/GenBank/DDBJ whole genome shotgun (WGS) entry which is preliminary data.</text>
</comment>
<protein>
    <recommendedName>
        <fullName evidence="2">CBM21 domain-containing protein</fullName>
    </recommendedName>
</protein>
<dbReference type="InterPro" id="IPR038175">
    <property type="entry name" value="CBM21_dom_sf"/>
</dbReference>
<dbReference type="InterPro" id="IPR005036">
    <property type="entry name" value="CBM21_dom"/>
</dbReference>
<organism evidence="3 4">
    <name type="scientific">Electrophorus voltai</name>
    <dbReference type="NCBI Taxonomy" id="2609070"/>
    <lineage>
        <taxon>Eukaryota</taxon>
        <taxon>Metazoa</taxon>
        <taxon>Chordata</taxon>
        <taxon>Craniata</taxon>
        <taxon>Vertebrata</taxon>
        <taxon>Euteleostomi</taxon>
        <taxon>Actinopterygii</taxon>
        <taxon>Neopterygii</taxon>
        <taxon>Teleostei</taxon>
        <taxon>Ostariophysi</taxon>
        <taxon>Gymnotiformes</taxon>
        <taxon>Gymnotoidei</taxon>
        <taxon>Gymnotidae</taxon>
        <taxon>Electrophorus</taxon>
    </lineage>
</organism>
<evidence type="ECO:0000259" key="2">
    <source>
        <dbReference type="PROSITE" id="PS51159"/>
    </source>
</evidence>
<feature type="compositionally biased region" description="Basic and acidic residues" evidence="1">
    <location>
        <begin position="133"/>
        <end position="145"/>
    </location>
</feature>
<sequence>MPFSHATHEVRDNYLMIGVRSASLLFHIYATVLLRLGQYQGTLLLLGQYQGTHLLLGQYQGAHLLLGPYQRTYLLLGPYQGTHLLLAQRRSHPPSVFTPPRSVPCPMALASSVPVALASTQWHVKREWDRVDQDGTVRDRQERVGQGRIRTGQDGTGWDRAGSGQDRMGQGGTGQDQDRTGRDRVGQGGTGQDQDRMGRDRVGQGGTGQDQDRMGQGGTGESLVHFYLQCQITPISVSVLLPRAMPVGTSSLMSRHTLLRHATPSSALHPSRVGMETRAPFCPSNTLALPSKGAMIKKKKRVVFADAKGLALTAVRLFPTDPPASDPDNQLCFPGLIPRLRLGFPQPSTHLPSFLTDLADVLVRLESCNLSGRSLSGTVRVCNISAKKAVHIRITFDSWRRHWDVPCVQTLQRHMDSKTDVFAFTVPLPSELSVQARMEFCVSFRPGLGNITLWDNNGGQNYRVSMDPASPKDVPVMREPCTTLSTTQEPKAQTV</sequence>
<dbReference type="Pfam" id="PF03370">
    <property type="entry name" value="CBM_21"/>
    <property type="match status" value="1"/>
</dbReference>
<feature type="domain" description="CBM21" evidence="2">
    <location>
        <begin position="355"/>
        <end position="465"/>
    </location>
</feature>
<dbReference type="AlphaFoldDB" id="A0AAD9E0S2"/>
<reference evidence="3" key="1">
    <citation type="submission" date="2023-03" db="EMBL/GenBank/DDBJ databases">
        <title>Electrophorus voltai genome.</title>
        <authorList>
            <person name="Bian C."/>
        </authorList>
    </citation>
    <scope>NUCLEOTIDE SEQUENCE</scope>
    <source>
        <strain evidence="3">CB-2022</strain>
        <tissue evidence="3">Muscle</tissue>
    </source>
</reference>
<dbReference type="Proteomes" id="UP001239994">
    <property type="component" value="Unassembled WGS sequence"/>
</dbReference>
<feature type="region of interest" description="Disordered" evidence="1">
    <location>
        <begin position="133"/>
        <end position="218"/>
    </location>
</feature>
<gene>
    <name evidence="3" type="ORF">P4O66_000194</name>
</gene>
<evidence type="ECO:0000256" key="1">
    <source>
        <dbReference type="SAM" id="MobiDB-lite"/>
    </source>
</evidence>
<proteinExistence type="predicted"/>
<dbReference type="PANTHER" id="PTHR12307:SF15">
    <property type="entry name" value="PROTEIN PHOSPHATASE 1 REGULATORY SUBUNIT 3C"/>
    <property type="match status" value="1"/>
</dbReference>
<dbReference type="PANTHER" id="PTHR12307">
    <property type="entry name" value="PROTEIN PHOSPHATASE 1 REGULATORY SUBUNIT"/>
    <property type="match status" value="1"/>
</dbReference>